<name>A0A348WEX0_9RHOB</name>
<dbReference type="GO" id="GO:0022857">
    <property type="term" value="F:transmembrane transporter activity"/>
    <property type="evidence" value="ECO:0007669"/>
    <property type="project" value="InterPro"/>
</dbReference>
<feature type="transmembrane region" description="Helical" evidence="6">
    <location>
        <begin position="129"/>
        <end position="148"/>
    </location>
</feature>
<protein>
    <submittedName>
        <fullName evidence="8">MFS transporter</fullName>
    </submittedName>
</protein>
<keyword evidence="3 6" id="KW-0812">Transmembrane</keyword>
<keyword evidence="5 6" id="KW-0472">Membrane</keyword>
<feature type="transmembrane region" description="Helical" evidence="6">
    <location>
        <begin position="239"/>
        <end position="257"/>
    </location>
</feature>
<keyword evidence="2" id="KW-1003">Cell membrane</keyword>
<dbReference type="GO" id="GO:0005886">
    <property type="term" value="C:plasma membrane"/>
    <property type="evidence" value="ECO:0007669"/>
    <property type="project" value="UniProtKB-SubCell"/>
</dbReference>
<evidence type="ECO:0000256" key="4">
    <source>
        <dbReference type="ARBA" id="ARBA00022989"/>
    </source>
</evidence>
<reference evidence="8 9" key="1">
    <citation type="journal article" date="2018" name="Nat. Biotechnol.">
        <title>A standardized bacterial taxonomy based on genome phylogeny substantially revises the tree of life.</title>
        <authorList>
            <person name="Parks D.H."/>
            <person name="Chuvochina M."/>
            <person name="Waite D.W."/>
            <person name="Rinke C."/>
            <person name="Skarshewski A."/>
            <person name="Chaumeil P.A."/>
            <person name="Hugenholtz P."/>
        </authorList>
    </citation>
    <scope>NUCLEOTIDE SEQUENCE [LARGE SCALE GENOMIC DNA]</scope>
    <source>
        <strain evidence="8">UBA9169</strain>
    </source>
</reference>
<feature type="transmembrane region" description="Helical" evidence="6">
    <location>
        <begin position="363"/>
        <end position="383"/>
    </location>
</feature>
<evidence type="ECO:0000259" key="7">
    <source>
        <dbReference type="PROSITE" id="PS50850"/>
    </source>
</evidence>
<feature type="transmembrane region" description="Helical" evidence="6">
    <location>
        <begin position="201"/>
        <end position="219"/>
    </location>
</feature>
<keyword evidence="4 6" id="KW-1133">Transmembrane helix</keyword>
<dbReference type="Gene3D" id="1.20.1250.20">
    <property type="entry name" value="MFS general substrate transporter like domains"/>
    <property type="match status" value="2"/>
</dbReference>
<feature type="transmembrane region" description="Helical" evidence="6">
    <location>
        <begin position="71"/>
        <end position="91"/>
    </location>
</feature>
<evidence type="ECO:0000256" key="3">
    <source>
        <dbReference type="ARBA" id="ARBA00022692"/>
    </source>
</evidence>
<dbReference type="EMBL" id="DMVW01000136">
    <property type="protein sequence ID" value="HAR53082.1"/>
    <property type="molecule type" value="Genomic_DNA"/>
</dbReference>
<evidence type="ECO:0000313" key="9">
    <source>
        <dbReference type="Proteomes" id="UP000264719"/>
    </source>
</evidence>
<sequence>MRAGLVLLCLAYVLSQFFRAFLAVLGAPLAADLGAGPDDLALASGLWFAVFALMQPLVGWLLDRVGPRRSAAVLLALGGGGGAAIFALASAPWHINIAMGLIGVGCSPVLMASYYIFARQFSPAQFATLAAVMLGVGSVGNLVASYPMALAAETVGWRAALWGLAAISLAVAAGIAVTVRDPEAVQHESRGSIFDLLRMRVLWPIFAMMFVAYAPVAAIRGLWIGPYLADVFTLGTGQIGQASLVMGLAMILGTFIYGPLDRLLGTQKWVIFWGNMACGTLCLMLAIFVGASVWLSVALCALIGMTGATFPVVIAHARGFIPPHLAGRGVTLLNLFGIGGTGLMQFGTAPLHAAAGGAGDPQAYAVLFGFFGVAAILGSLVYLRSRDSHA</sequence>
<dbReference type="Pfam" id="PF07690">
    <property type="entry name" value="MFS_1"/>
    <property type="match status" value="1"/>
</dbReference>
<accession>A0A348WEX0</accession>
<dbReference type="InterPro" id="IPR050189">
    <property type="entry name" value="MFS_Efflux_Transporters"/>
</dbReference>
<proteinExistence type="predicted"/>
<feature type="transmembrane region" description="Helical" evidence="6">
    <location>
        <begin position="269"/>
        <end position="288"/>
    </location>
</feature>
<organism evidence="8 9">
    <name type="scientific">Roseovarius nubinhibens</name>
    <dbReference type="NCBI Taxonomy" id="314263"/>
    <lineage>
        <taxon>Bacteria</taxon>
        <taxon>Pseudomonadati</taxon>
        <taxon>Pseudomonadota</taxon>
        <taxon>Alphaproteobacteria</taxon>
        <taxon>Rhodobacterales</taxon>
        <taxon>Roseobacteraceae</taxon>
        <taxon>Roseovarius</taxon>
    </lineage>
</organism>
<dbReference type="InterPro" id="IPR036259">
    <property type="entry name" value="MFS_trans_sf"/>
</dbReference>
<dbReference type="SUPFAM" id="SSF103473">
    <property type="entry name" value="MFS general substrate transporter"/>
    <property type="match status" value="1"/>
</dbReference>
<evidence type="ECO:0000256" key="2">
    <source>
        <dbReference type="ARBA" id="ARBA00022475"/>
    </source>
</evidence>
<comment type="subcellular location">
    <subcellularLocation>
        <location evidence="1">Cell membrane</location>
        <topology evidence="1">Multi-pass membrane protein</topology>
    </subcellularLocation>
</comment>
<dbReference type="PANTHER" id="PTHR43124">
    <property type="entry name" value="PURINE EFFLUX PUMP PBUE"/>
    <property type="match status" value="1"/>
</dbReference>
<dbReference type="AlphaFoldDB" id="A0A348WEX0"/>
<dbReference type="Proteomes" id="UP000264719">
    <property type="component" value="Unassembled WGS sequence"/>
</dbReference>
<dbReference type="InterPro" id="IPR020846">
    <property type="entry name" value="MFS_dom"/>
</dbReference>
<feature type="transmembrane region" description="Helical" evidence="6">
    <location>
        <begin position="97"/>
        <end position="117"/>
    </location>
</feature>
<dbReference type="PROSITE" id="PS50850">
    <property type="entry name" value="MFS"/>
    <property type="match status" value="1"/>
</dbReference>
<comment type="caution">
    <text evidence="8">The sequence shown here is derived from an EMBL/GenBank/DDBJ whole genome shotgun (WGS) entry which is preliminary data.</text>
</comment>
<feature type="transmembrane region" description="Helical" evidence="6">
    <location>
        <begin position="329"/>
        <end position="351"/>
    </location>
</feature>
<gene>
    <name evidence="8" type="ORF">DCS45_14565</name>
</gene>
<evidence type="ECO:0000256" key="5">
    <source>
        <dbReference type="ARBA" id="ARBA00023136"/>
    </source>
</evidence>
<feature type="domain" description="Major facilitator superfamily (MFS) profile" evidence="7">
    <location>
        <begin position="4"/>
        <end position="390"/>
    </location>
</feature>
<evidence type="ECO:0000256" key="1">
    <source>
        <dbReference type="ARBA" id="ARBA00004651"/>
    </source>
</evidence>
<evidence type="ECO:0000256" key="6">
    <source>
        <dbReference type="SAM" id="Phobius"/>
    </source>
</evidence>
<evidence type="ECO:0000313" key="8">
    <source>
        <dbReference type="EMBL" id="HAR53082.1"/>
    </source>
</evidence>
<feature type="transmembrane region" description="Helical" evidence="6">
    <location>
        <begin position="294"/>
        <end position="317"/>
    </location>
</feature>
<dbReference type="InterPro" id="IPR011701">
    <property type="entry name" value="MFS"/>
</dbReference>
<feature type="transmembrane region" description="Helical" evidence="6">
    <location>
        <begin position="160"/>
        <end position="180"/>
    </location>
</feature>
<dbReference type="RefSeq" id="WP_339854015.1">
    <property type="nucleotide sequence ID" value="NZ_CAXAXR010000007.1"/>
</dbReference>
<feature type="transmembrane region" description="Helical" evidence="6">
    <location>
        <begin position="42"/>
        <end position="62"/>
    </location>
</feature>
<dbReference type="PANTHER" id="PTHR43124:SF3">
    <property type="entry name" value="CHLORAMPHENICOL EFFLUX PUMP RV0191"/>
    <property type="match status" value="1"/>
</dbReference>